<dbReference type="VEuPathDB" id="FungiDB:AFLA_007426"/>
<reference evidence="2" key="1">
    <citation type="journal article" date="2021" name="G3 (Bethesda)">
        <title>Chromosome assembled and annotated genome sequence of Aspergillus flavus NRRL 3357.</title>
        <authorList>
            <person name="Skerker J.M."/>
            <person name="Pianalto K.M."/>
            <person name="Mondo S.J."/>
            <person name="Yang K."/>
            <person name="Arkin A.P."/>
            <person name="Keller N.P."/>
            <person name="Grigoriev I.V."/>
            <person name="Louise Glass N.L."/>
        </authorList>
    </citation>
    <scope>NUCLEOTIDE SEQUENCE [LARGE SCALE GENOMIC DNA]</scope>
    <source>
        <strain evidence="2">ATCC 200026 / FGSC A1120 / IAM 13836 / NRRL 3357 / JCM 12722 / SRRC 167</strain>
    </source>
</reference>
<proteinExistence type="predicted"/>
<protein>
    <submittedName>
        <fullName evidence="1">Uncharacterized protein</fullName>
    </submittedName>
</protein>
<keyword evidence="2" id="KW-1185">Reference proteome</keyword>
<accession>A0A7U2MWH0</accession>
<dbReference type="Proteomes" id="UP000596276">
    <property type="component" value="Chromosome 7"/>
</dbReference>
<dbReference type="AlphaFoldDB" id="A0A7U2MWH0"/>
<sequence>MALTVASLPQASLLLRHSLLGISGSKLFRSGGVGYCPLSITLGRYICTYSLPLDSINELAVDTMIMLPPSMRAVHGPIEYSQQLYSSPFYITDTVQSLYVPG</sequence>
<dbReference type="EMBL" id="CP044617">
    <property type="protein sequence ID" value="QRD91158.1"/>
    <property type="molecule type" value="Genomic_DNA"/>
</dbReference>
<dbReference type="VEuPathDB" id="FungiDB:F9C07_1833066"/>
<evidence type="ECO:0000313" key="1">
    <source>
        <dbReference type="EMBL" id="QRD91158.1"/>
    </source>
</evidence>
<evidence type="ECO:0000313" key="2">
    <source>
        <dbReference type="Proteomes" id="UP000596276"/>
    </source>
</evidence>
<gene>
    <name evidence="1" type="ORF">F9C07_1833066</name>
</gene>
<name>A0A7U2MWH0_ASPFN</name>
<organism evidence="1 2">
    <name type="scientific">Aspergillus flavus (strain ATCC 200026 / FGSC A1120 / IAM 13836 / NRRL 3357 / JCM 12722 / SRRC 167)</name>
    <dbReference type="NCBI Taxonomy" id="332952"/>
    <lineage>
        <taxon>Eukaryota</taxon>
        <taxon>Fungi</taxon>
        <taxon>Dikarya</taxon>
        <taxon>Ascomycota</taxon>
        <taxon>Pezizomycotina</taxon>
        <taxon>Eurotiomycetes</taxon>
        <taxon>Eurotiomycetidae</taxon>
        <taxon>Eurotiales</taxon>
        <taxon>Aspergillaceae</taxon>
        <taxon>Aspergillus</taxon>
        <taxon>Aspergillus subgen. Circumdati</taxon>
    </lineage>
</organism>